<accession>A0A6B0XZV1</accession>
<dbReference type="SUPFAM" id="SSF56176">
    <property type="entry name" value="FAD-binding/transporter-associated domain-like"/>
    <property type="match status" value="1"/>
</dbReference>
<dbReference type="Gene3D" id="3.30.390.50">
    <property type="entry name" value="CO dehydrogenase flavoprotein, C-terminal domain"/>
    <property type="match status" value="1"/>
</dbReference>
<evidence type="ECO:0000256" key="2">
    <source>
        <dbReference type="ARBA" id="ARBA00022827"/>
    </source>
</evidence>
<dbReference type="GO" id="GO:0016491">
    <property type="term" value="F:oxidoreductase activity"/>
    <property type="evidence" value="ECO:0007669"/>
    <property type="project" value="UniProtKB-KW"/>
</dbReference>
<proteinExistence type="predicted"/>
<evidence type="ECO:0000256" key="1">
    <source>
        <dbReference type="ARBA" id="ARBA00022630"/>
    </source>
</evidence>
<evidence type="ECO:0000259" key="4">
    <source>
        <dbReference type="PROSITE" id="PS51387"/>
    </source>
</evidence>
<gene>
    <name evidence="5" type="ORF">F4Y60_04400</name>
</gene>
<dbReference type="InterPro" id="IPR002346">
    <property type="entry name" value="Mopterin_DH_FAD-bd"/>
</dbReference>
<dbReference type="InterPro" id="IPR005107">
    <property type="entry name" value="CO_DH_flav_C"/>
</dbReference>
<comment type="caution">
    <text evidence="5">The sequence shown here is derived from an EMBL/GenBank/DDBJ whole genome shotgun (WGS) entry which is preliminary data.</text>
</comment>
<dbReference type="InterPro" id="IPR016166">
    <property type="entry name" value="FAD-bd_PCMH"/>
</dbReference>
<evidence type="ECO:0000313" key="5">
    <source>
        <dbReference type="EMBL" id="MXY33327.1"/>
    </source>
</evidence>
<dbReference type="Gene3D" id="3.30.465.10">
    <property type="match status" value="1"/>
</dbReference>
<dbReference type="InterPro" id="IPR051312">
    <property type="entry name" value="Diverse_Substr_Oxidored"/>
</dbReference>
<dbReference type="InterPro" id="IPR016169">
    <property type="entry name" value="FAD-bd_PCMH_sub2"/>
</dbReference>
<dbReference type="GO" id="GO:0071949">
    <property type="term" value="F:FAD binding"/>
    <property type="evidence" value="ECO:0007669"/>
    <property type="project" value="InterPro"/>
</dbReference>
<keyword evidence="1" id="KW-0285">Flavoprotein</keyword>
<name>A0A6B0XZV1_9RHOB</name>
<dbReference type="InterPro" id="IPR036318">
    <property type="entry name" value="FAD-bd_PCMH-like_sf"/>
</dbReference>
<keyword evidence="3" id="KW-0560">Oxidoreductase</keyword>
<dbReference type="EMBL" id="VXRY01000173">
    <property type="protein sequence ID" value="MXY33327.1"/>
    <property type="molecule type" value="Genomic_DNA"/>
</dbReference>
<dbReference type="AlphaFoldDB" id="A0A6B0XZV1"/>
<feature type="domain" description="FAD-binding PCMH-type" evidence="4">
    <location>
        <begin position="1"/>
        <end position="155"/>
    </location>
</feature>
<dbReference type="InterPro" id="IPR036683">
    <property type="entry name" value="CO_DH_flav_C_dom_sf"/>
</dbReference>
<dbReference type="SMART" id="SM01092">
    <property type="entry name" value="CO_deh_flav_C"/>
    <property type="match status" value="1"/>
</dbReference>
<reference evidence="5" key="1">
    <citation type="submission" date="2019-09" db="EMBL/GenBank/DDBJ databases">
        <title>Characterisation of the sponge microbiome using genome-centric metagenomics.</title>
        <authorList>
            <person name="Engelberts J.P."/>
            <person name="Robbins S.J."/>
            <person name="De Goeij J.M."/>
            <person name="Aranda M."/>
            <person name="Bell S.C."/>
            <person name="Webster N.S."/>
        </authorList>
    </citation>
    <scope>NUCLEOTIDE SEQUENCE</scope>
    <source>
        <strain evidence="5">SB0664_bin_43</strain>
    </source>
</reference>
<sequence length="263" mass="28216">MLEVQTYPTVGEAASAMDDQARFLGGGTLIMNRVNYGDRRFNRIVRTTDASLSEIRAEGDRLEIGAGVTMAAIMTSRDLDFLSPAARAVGGPAIRNMASVGGNLMAPHPYGDLAVALLALDGIVRMANGEEMGLEDFLARRNGVVQSMLVRRPQRDEFRFRKASRVKPKGVSVMSMAAHLTRSAGRLSGVRVAYGAMARTPVRVRAVENALEGVSLDGSGIAAALSVATEGLDPPDDPIASGWYRREVAPVHLRRLLLGEDAR</sequence>
<dbReference type="PANTHER" id="PTHR42659:SF2">
    <property type="entry name" value="XANTHINE DEHYDROGENASE SUBUNIT C-RELATED"/>
    <property type="match status" value="1"/>
</dbReference>
<dbReference type="PANTHER" id="PTHR42659">
    <property type="entry name" value="XANTHINE DEHYDROGENASE SUBUNIT C-RELATED"/>
    <property type="match status" value="1"/>
</dbReference>
<dbReference type="SUPFAM" id="SSF55447">
    <property type="entry name" value="CO dehydrogenase flavoprotein C-terminal domain-like"/>
    <property type="match status" value="1"/>
</dbReference>
<evidence type="ECO:0000256" key="3">
    <source>
        <dbReference type="ARBA" id="ARBA00023002"/>
    </source>
</evidence>
<dbReference type="Pfam" id="PF03450">
    <property type="entry name" value="CO_deh_flav_C"/>
    <property type="match status" value="1"/>
</dbReference>
<organism evidence="5">
    <name type="scientific">Boseongicola sp. SB0664_bin_43</name>
    <dbReference type="NCBI Taxonomy" id="2604844"/>
    <lineage>
        <taxon>Bacteria</taxon>
        <taxon>Pseudomonadati</taxon>
        <taxon>Pseudomonadota</taxon>
        <taxon>Alphaproteobacteria</taxon>
        <taxon>Rhodobacterales</taxon>
        <taxon>Paracoccaceae</taxon>
        <taxon>Boseongicola</taxon>
    </lineage>
</organism>
<keyword evidence="2" id="KW-0274">FAD</keyword>
<dbReference type="Pfam" id="PF00941">
    <property type="entry name" value="FAD_binding_5"/>
    <property type="match status" value="1"/>
</dbReference>
<protein>
    <submittedName>
        <fullName evidence="5">Xanthine dehydrogenase family protein subunit M</fullName>
    </submittedName>
</protein>
<dbReference type="PROSITE" id="PS51387">
    <property type="entry name" value="FAD_PCMH"/>
    <property type="match status" value="1"/>
</dbReference>